<dbReference type="EnsemblMetazoa" id="tetur24g02660.1">
    <property type="protein sequence ID" value="tetur24g02660.1"/>
    <property type="gene ID" value="tetur24g02660"/>
</dbReference>
<protein>
    <submittedName>
        <fullName evidence="1">Uncharacterized protein</fullName>
    </submittedName>
</protein>
<sequence>MFARWAWVWKKERVKGRIKESGGAPSDEYYDVEKFTHCFRAVKEGESHAELWAVAYWKRTPVRTSDIDQYGQHIPVRKATKEDLDLLNGYDPTRRIPGKFNCRWCGKGGGRRNQMITREKGCLYPGSIRHNCTVWGCVKRGEDCVGASLLKDYIPPLDHRSISSGRRANK</sequence>
<dbReference type="Proteomes" id="UP000015104">
    <property type="component" value="Unassembled WGS sequence"/>
</dbReference>
<keyword evidence="2" id="KW-1185">Reference proteome</keyword>
<reference evidence="1" key="2">
    <citation type="submission" date="2015-06" db="UniProtKB">
        <authorList>
            <consortium name="EnsemblMetazoa"/>
        </authorList>
    </citation>
    <scope>IDENTIFICATION</scope>
</reference>
<dbReference type="HOGENOM" id="CLU_1423211_0_0_1"/>
<evidence type="ECO:0000313" key="1">
    <source>
        <dbReference type="EnsemblMetazoa" id="tetur24g02660.1"/>
    </source>
</evidence>
<evidence type="ECO:0000313" key="2">
    <source>
        <dbReference type="Proteomes" id="UP000015104"/>
    </source>
</evidence>
<organism evidence="1 2">
    <name type="scientific">Tetranychus urticae</name>
    <name type="common">Two-spotted spider mite</name>
    <dbReference type="NCBI Taxonomy" id="32264"/>
    <lineage>
        <taxon>Eukaryota</taxon>
        <taxon>Metazoa</taxon>
        <taxon>Ecdysozoa</taxon>
        <taxon>Arthropoda</taxon>
        <taxon>Chelicerata</taxon>
        <taxon>Arachnida</taxon>
        <taxon>Acari</taxon>
        <taxon>Acariformes</taxon>
        <taxon>Trombidiformes</taxon>
        <taxon>Prostigmata</taxon>
        <taxon>Eleutherengona</taxon>
        <taxon>Raphignathae</taxon>
        <taxon>Tetranychoidea</taxon>
        <taxon>Tetranychidae</taxon>
        <taxon>Tetranychus</taxon>
    </lineage>
</organism>
<dbReference type="EMBL" id="CAEY01000659">
    <property type="status" value="NOT_ANNOTATED_CDS"/>
    <property type="molecule type" value="Genomic_DNA"/>
</dbReference>
<dbReference type="AlphaFoldDB" id="T1KWR9"/>
<reference evidence="2" key="1">
    <citation type="submission" date="2011-08" db="EMBL/GenBank/DDBJ databases">
        <authorList>
            <person name="Rombauts S."/>
        </authorList>
    </citation>
    <scope>NUCLEOTIDE SEQUENCE</scope>
    <source>
        <strain evidence="2">London</strain>
    </source>
</reference>
<name>T1KWR9_TETUR</name>
<accession>T1KWR9</accession>
<proteinExistence type="predicted"/>